<protein>
    <submittedName>
        <fullName evidence="1">SUKH-3 immunity protein</fullName>
    </submittedName>
</protein>
<gene>
    <name evidence="1" type="ORF">SAMN02787113_02212</name>
</gene>
<proteinExistence type="predicted"/>
<dbReference type="AlphaFoldDB" id="A0A1H9IA88"/>
<comment type="caution">
    <text evidence="1">The sequence shown here is derived from an EMBL/GenBank/DDBJ whole genome shotgun (WGS) entry which is preliminary data.</text>
</comment>
<accession>A0A1H9IA88</accession>
<sequence length="61" mass="7036">MVVIGTAFRDNVVLYMSKAGNVYAVRDDYYIWKIGCGIYEALINLCKGRELKTIHKEHLEN</sequence>
<evidence type="ECO:0000313" key="2">
    <source>
        <dbReference type="Proteomes" id="UP000199410"/>
    </source>
</evidence>
<evidence type="ECO:0000313" key="1">
    <source>
        <dbReference type="EMBL" id="SEQ71464.1"/>
    </source>
</evidence>
<name>A0A1H9IA88_9BACI</name>
<organism evidence="1 2">
    <name type="scientific">Lysinibacillus fusiformis</name>
    <dbReference type="NCBI Taxonomy" id="28031"/>
    <lineage>
        <taxon>Bacteria</taxon>
        <taxon>Bacillati</taxon>
        <taxon>Bacillota</taxon>
        <taxon>Bacilli</taxon>
        <taxon>Bacillales</taxon>
        <taxon>Bacillaceae</taxon>
        <taxon>Lysinibacillus</taxon>
    </lineage>
</organism>
<dbReference type="RefSeq" id="WP_008180143.1">
    <property type="nucleotide sequence ID" value="NZ_FMVP01000007.1"/>
</dbReference>
<dbReference type="EMBL" id="FOEL01000007">
    <property type="protein sequence ID" value="SEQ71464.1"/>
    <property type="molecule type" value="Genomic_DNA"/>
</dbReference>
<dbReference type="Proteomes" id="UP000199410">
    <property type="component" value="Unassembled WGS sequence"/>
</dbReference>
<reference evidence="1 2" key="1">
    <citation type="submission" date="2016-10" db="EMBL/GenBank/DDBJ databases">
        <authorList>
            <person name="Varghese N."/>
            <person name="Submissions S."/>
        </authorList>
    </citation>
    <scope>NUCLEOTIDE SEQUENCE [LARGE SCALE GENOMIC DNA]</scope>
    <source>
        <strain evidence="1 2">TC-13</strain>
    </source>
</reference>